<dbReference type="InterPro" id="IPR001452">
    <property type="entry name" value="SH3_domain"/>
</dbReference>
<evidence type="ECO:0000259" key="4">
    <source>
        <dbReference type="PROSITE" id="PS50002"/>
    </source>
</evidence>
<dbReference type="AlphaFoldDB" id="A0A9N9PNW1"/>
<gene>
    <name evidence="5" type="ORF">HYFRA_00008295</name>
</gene>
<dbReference type="PRINTS" id="PR00452">
    <property type="entry name" value="SH3DOMAIN"/>
</dbReference>
<dbReference type="Pfam" id="PF00018">
    <property type="entry name" value="SH3_1"/>
    <property type="match status" value="1"/>
</dbReference>
<dbReference type="InterPro" id="IPR036028">
    <property type="entry name" value="SH3-like_dom_sf"/>
</dbReference>
<sequence length="625" mass="67999">MASSKGKHTSLKRMHQDIWWRAKKPYNDIFGREEKKKRSMSEGEVEVVGLGIQLGMKAWLHDTIAASNEGTAGGVNLEDLPVRSTFAARRKSKGKEKAVQGEEEEEDTGKSHGVLRLMGSPARDQGESDFFAGVFPSNSPRTPLPPGTELDNVKLIDELLEENYRGQAVSFVRNARSVRNTLTTNTPSNPTDASKASIATESAAVVLSRSVSDLSNTSGDQVLSPNGFYTPTRINPRANKNTSFAALQRSTVTPHTDRSRQSILPDRKSYPTCRGRVVVEAVGVHHSPESPHATYNHRIYAIPAPLSSPTPLIPKRRPLNNPEIVRGHLYFTNDERQAIAELVAANLQPCEHGKNCIDCLDLEYAHHENKAMSTSLPPEERQKIINNNRSLRNIKNLHHLASTNDLPQELENLAESGTISDEVYDSIMKSLPNESPLNGSARAPPPAVPTNAMAVMKVNDAPPPAYNTPPSLPSRQNTKPELTRAIALYRYAEPGDCNFEVGDHISVLEYMNADWWLGKNIRTGQEGVFPVNYVQATANAPSPHGAYGNEKAGAYQSQVQQGPPPPGPSNPYNSAVPPMQIAEQPSESKPGKGGEMGKKFGKKLGNAAIFGAGATIGGNIVNSIF</sequence>
<dbReference type="SMART" id="SM00326">
    <property type="entry name" value="SH3"/>
    <property type="match status" value="1"/>
</dbReference>
<dbReference type="PANTHER" id="PTHR45929">
    <property type="entry name" value="JAK PATHWAY SIGNAL TRANSDUCTION ADAPTOR MOLECULE"/>
    <property type="match status" value="1"/>
</dbReference>
<keyword evidence="1 2" id="KW-0728">SH3 domain</keyword>
<feature type="region of interest" description="Disordered" evidence="3">
    <location>
        <begin position="88"/>
        <end position="111"/>
    </location>
</feature>
<dbReference type="Proteomes" id="UP000696280">
    <property type="component" value="Unassembled WGS sequence"/>
</dbReference>
<dbReference type="PANTHER" id="PTHR45929:SF7">
    <property type="entry name" value="LAS SEVENTEEN-BINDING PROTEIN 1"/>
    <property type="match status" value="1"/>
</dbReference>
<proteinExistence type="predicted"/>
<evidence type="ECO:0000256" key="2">
    <source>
        <dbReference type="PROSITE-ProRule" id="PRU00192"/>
    </source>
</evidence>
<evidence type="ECO:0000256" key="3">
    <source>
        <dbReference type="SAM" id="MobiDB-lite"/>
    </source>
</evidence>
<evidence type="ECO:0000313" key="5">
    <source>
        <dbReference type="EMBL" id="CAG8950063.1"/>
    </source>
</evidence>
<evidence type="ECO:0000313" key="6">
    <source>
        <dbReference type="Proteomes" id="UP000696280"/>
    </source>
</evidence>
<evidence type="ECO:0000256" key="1">
    <source>
        <dbReference type="ARBA" id="ARBA00022443"/>
    </source>
</evidence>
<dbReference type="EMBL" id="CAJVRL010000035">
    <property type="protein sequence ID" value="CAG8950063.1"/>
    <property type="molecule type" value="Genomic_DNA"/>
</dbReference>
<feature type="compositionally biased region" description="Basic and acidic residues" evidence="3">
    <location>
        <begin position="589"/>
        <end position="598"/>
    </location>
</feature>
<dbReference type="PROSITE" id="PS50002">
    <property type="entry name" value="SH3"/>
    <property type="match status" value="1"/>
</dbReference>
<reference evidence="5" key="1">
    <citation type="submission" date="2021-07" db="EMBL/GenBank/DDBJ databases">
        <authorList>
            <person name="Durling M."/>
        </authorList>
    </citation>
    <scope>NUCLEOTIDE SEQUENCE</scope>
</reference>
<keyword evidence="6" id="KW-1185">Reference proteome</keyword>
<comment type="caution">
    <text evidence="5">The sequence shown here is derived from an EMBL/GenBank/DDBJ whole genome shotgun (WGS) entry which is preliminary data.</text>
</comment>
<dbReference type="InterPro" id="IPR050670">
    <property type="entry name" value="STAM"/>
</dbReference>
<protein>
    <recommendedName>
        <fullName evidence="4">SH3 domain-containing protein</fullName>
    </recommendedName>
</protein>
<dbReference type="Gene3D" id="2.30.30.40">
    <property type="entry name" value="SH3 Domains"/>
    <property type="match status" value="1"/>
</dbReference>
<dbReference type="OrthoDB" id="6250593at2759"/>
<feature type="domain" description="SH3" evidence="4">
    <location>
        <begin position="480"/>
        <end position="539"/>
    </location>
</feature>
<accession>A0A9N9PNW1</accession>
<feature type="region of interest" description="Disordered" evidence="3">
    <location>
        <begin position="542"/>
        <end position="598"/>
    </location>
</feature>
<name>A0A9N9PNW1_9HELO</name>
<dbReference type="SUPFAM" id="SSF50044">
    <property type="entry name" value="SH3-domain"/>
    <property type="match status" value="1"/>
</dbReference>
<organism evidence="5 6">
    <name type="scientific">Hymenoscyphus fraxineus</name>
    <dbReference type="NCBI Taxonomy" id="746836"/>
    <lineage>
        <taxon>Eukaryota</taxon>
        <taxon>Fungi</taxon>
        <taxon>Dikarya</taxon>
        <taxon>Ascomycota</taxon>
        <taxon>Pezizomycotina</taxon>
        <taxon>Leotiomycetes</taxon>
        <taxon>Helotiales</taxon>
        <taxon>Helotiaceae</taxon>
        <taxon>Hymenoscyphus</taxon>
    </lineage>
</organism>